<keyword evidence="8" id="KW-0413">Isomerase</keyword>
<dbReference type="PANTHER" id="PTHR45024">
    <property type="entry name" value="DEHYDROGENASES, SHORT CHAIN"/>
    <property type="match status" value="1"/>
</dbReference>
<evidence type="ECO:0000313" key="13">
    <source>
        <dbReference type="Proteomes" id="UP000663865"/>
    </source>
</evidence>
<dbReference type="InterPro" id="IPR002539">
    <property type="entry name" value="MaoC-like_dom"/>
</dbReference>
<evidence type="ECO:0000256" key="7">
    <source>
        <dbReference type="ARBA" id="ARBA00023140"/>
    </source>
</evidence>
<dbReference type="InterPro" id="IPR051687">
    <property type="entry name" value="Peroxisomal_Beta-Oxidation"/>
</dbReference>
<keyword evidence="6" id="KW-0443">Lipid metabolism</keyword>
<dbReference type="GO" id="GO:0018812">
    <property type="term" value="F:3-hydroxyacyl-CoA dehydratase activity"/>
    <property type="evidence" value="ECO:0007669"/>
    <property type="project" value="UniProtKB-ARBA"/>
</dbReference>
<evidence type="ECO:0000259" key="11">
    <source>
        <dbReference type="SMART" id="SM00822"/>
    </source>
</evidence>
<dbReference type="PRINTS" id="PR00081">
    <property type="entry name" value="GDHRDH"/>
</dbReference>
<dbReference type="UniPathway" id="UPA00659"/>
<dbReference type="Pfam" id="PF01575">
    <property type="entry name" value="MaoC_dehydratas"/>
    <property type="match status" value="1"/>
</dbReference>
<evidence type="ECO:0000256" key="9">
    <source>
        <dbReference type="ARBA" id="ARBA00023239"/>
    </source>
</evidence>
<dbReference type="InterPro" id="IPR029069">
    <property type="entry name" value="HotDog_dom_sf"/>
</dbReference>
<dbReference type="Proteomes" id="UP000663865">
    <property type="component" value="Unassembled WGS sequence"/>
</dbReference>
<dbReference type="SUPFAM" id="SSF51735">
    <property type="entry name" value="NAD(P)-binding Rossmann-fold domains"/>
    <property type="match status" value="1"/>
</dbReference>
<keyword evidence="7" id="KW-0576">Peroxisome</keyword>
<dbReference type="Pfam" id="PF22622">
    <property type="entry name" value="MFE-2_hydrat-2_N"/>
    <property type="match status" value="1"/>
</dbReference>
<evidence type="ECO:0000256" key="3">
    <source>
        <dbReference type="ARBA" id="ARBA00006484"/>
    </source>
</evidence>
<accession>A0A819AK03</accession>
<dbReference type="InterPro" id="IPR036291">
    <property type="entry name" value="NAD(P)-bd_dom_sf"/>
</dbReference>
<comment type="subcellular location">
    <subcellularLocation>
        <location evidence="1">Peroxisome</location>
    </subcellularLocation>
</comment>
<dbReference type="GO" id="GO:0016491">
    <property type="term" value="F:oxidoreductase activity"/>
    <property type="evidence" value="ECO:0007669"/>
    <property type="project" value="UniProtKB-KW"/>
</dbReference>
<dbReference type="SMART" id="SM00822">
    <property type="entry name" value="PKS_KR"/>
    <property type="match status" value="1"/>
</dbReference>
<feature type="domain" description="Ketoreductase" evidence="11">
    <location>
        <begin position="7"/>
        <end position="193"/>
    </location>
</feature>
<dbReference type="GO" id="GO:0016853">
    <property type="term" value="F:isomerase activity"/>
    <property type="evidence" value="ECO:0007669"/>
    <property type="project" value="UniProtKB-KW"/>
</dbReference>
<dbReference type="InterPro" id="IPR020904">
    <property type="entry name" value="Sc_DH/Rdtase_CS"/>
</dbReference>
<dbReference type="InterPro" id="IPR054357">
    <property type="entry name" value="MFE-2_N"/>
</dbReference>
<organism evidence="12 13">
    <name type="scientific">Rotaria socialis</name>
    <dbReference type="NCBI Taxonomy" id="392032"/>
    <lineage>
        <taxon>Eukaryota</taxon>
        <taxon>Metazoa</taxon>
        <taxon>Spiralia</taxon>
        <taxon>Gnathifera</taxon>
        <taxon>Rotifera</taxon>
        <taxon>Eurotatoria</taxon>
        <taxon>Bdelloidea</taxon>
        <taxon>Philodinida</taxon>
        <taxon>Philodinidae</taxon>
        <taxon>Rotaria</taxon>
    </lineage>
</organism>
<evidence type="ECO:0000256" key="8">
    <source>
        <dbReference type="ARBA" id="ARBA00023235"/>
    </source>
</evidence>
<name>A0A819AK03_9BILA</name>
<dbReference type="Gene3D" id="1.10.287.4290">
    <property type="match status" value="1"/>
</dbReference>
<proteinExistence type="inferred from homology"/>
<gene>
    <name evidence="12" type="ORF">KIK155_LOCUS31764</name>
</gene>
<dbReference type="FunFam" id="3.40.50.720:FF:000185">
    <property type="entry name" value="peroxisomal multifunctional enzyme type 2"/>
    <property type="match status" value="1"/>
</dbReference>
<evidence type="ECO:0000256" key="10">
    <source>
        <dbReference type="ARBA" id="ARBA00073497"/>
    </source>
</evidence>
<dbReference type="Gene3D" id="3.30.1050.10">
    <property type="entry name" value="SCP2 sterol-binding domain"/>
    <property type="match status" value="1"/>
</dbReference>
<keyword evidence="4" id="KW-0276">Fatty acid metabolism</keyword>
<dbReference type="Gene3D" id="3.40.50.720">
    <property type="entry name" value="NAD(P)-binding Rossmann-like Domain"/>
    <property type="match status" value="1"/>
</dbReference>
<dbReference type="Pfam" id="PF02036">
    <property type="entry name" value="SCP2"/>
    <property type="match status" value="1"/>
</dbReference>
<evidence type="ECO:0000256" key="4">
    <source>
        <dbReference type="ARBA" id="ARBA00022832"/>
    </source>
</evidence>
<dbReference type="CDD" id="cd05353">
    <property type="entry name" value="hydroxyacyl-CoA-like_DH_SDR_c-like"/>
    <property type="match status" value="1"/>
</dbReference>
<comment type="similarity">
    <text evidence="3">Belongs to the short-chain dehydrogenases/reductases (SDR) family.</text>
</comment>
<dbReference type="InterPro" id="IPR003033">
    <property type="entry name" value="SCP2_sterol-bd_dom"/>
</dbReference>
<comment type="pathway">
    <text evidence="2">Lipid metabolism; fatty acid beta-oxidation.</text>
</comment>
<dbReference type="PROSITE" id="PS00061">
    <property type="entry name" value="ADH_SHORT"/>
    <property type="match status" value="1"/>
</dbReference>
<sequence>MLRFVGRVAIVTGAGNGLGKEYALAFGQRGASVVVNDLGGSTSGDGGPSSRPADEVVKIIKSHGGKAVADYNSVEDAKAIIQTAIDNFGRVDILVNNAGILRDKSFMNMTEQDWDLVHRIHLRSAYLLTHAAWPHMRKQNYGKVIFTTSTSGLYGNFGQANYSSAKMGLVGLSNTLSLEGAKYNITCNAIAPTAFSRLTQDLLPPDAEENLKPAFVMPLVLYLCHESCDATGSLFEVAGGWMGKVRLEKSSGAMVRRPDTPMTVEDVQANWNDIISFATPLYHSTQTDQVSHILDSIRKINNKDEDKGNEVFTQTYSYTSNQAILYALAVGCSLRQPNSLRFLYENHEQFSVLPTFAVIPCQSLSMSVMSSGKLGFDIDLLRVLHGEQYVELFQPLPTSGTVTLKGKIVDVLDKGSGASIIYDTEMFDENGKLIALNQFVIFSVGSGGFGGKKTSENQRPSLPAPKRKPDQICRETTTIDQAALYRLTGDANPLHIDPSFAAAAGFSRPILHGLCSFGYAARHVLHTYANDDSTLFKAIKVRFTKPVEPGQTVETHMWREGNRIFFEAKVPESNQTVLTGGYVDLHDVVLNTATPGTAEVRMKRKKKIKYQPHLLHLISPNITNDLISLKVTHLFLFSYIIMTKAENSQSSTSSGEGLKAQVAFDEINKRAKSQPDLVKKVGAVIVFDITKDGKVQQSWTIDGKKGAIYEGKPAAGTTAQVTITVADDDFVDLALGKANAPALFAKGKLKVKGNVMLAQKLSALFKDQAKL</sequence>
<dbReference type="AlphaFoldDB" id="A0A819AK03"/>
<dbReference type="CDD" id="cd03448">
    <property type="entry name" value="HDE_HSD"/>
    <property type="match status" value="1"/>
</dbReference>
<keyword evidence="9" id="KW-0456">Lyase</keyword>
<dbReference type="FunFam" id="3.10.129.10:FF:000013">
    <property type="entry name" value="Peroxisomal multifunctional enzyme type 2"/>
    <property type="match status" value="1"/>
</dbReference>
<evidence type="ECO:0000256" key="6">
    <source>
        <dbReference type="ARBA" id="ARBA00023098"/>
    </source>
</evidence>
<evidence type="ECO:0000313" key="12">
    <source>
        <dbReference type="EMBL" id="CAF3788945.1"/>
    </source>
</evidence>
<dbReference type="InterPro" id="IPR057326">
    <property type="entry name" value="KR_dom"/>
</dbReference>
<dbReference type="GO" id="GO:0006635">
    <property type="term" value="P:fatty acid beta-oxidation"/>
    <property type="evidence" value="ECO:0007669"/>
    <property type="project" value="UniProtKB-UniPathway"/>
</dbReference>
<dbReference type="SUPFAM" id="SSF55718">
    <property type="entry name" value="SCP-like"/>
    <property type="match status" value="1"/>
</dbReference>
<dbReference type="GO" id="GO:0005777">
    <property type="term" value="C:peroxisome"/>
    <property type="evidence" value="ECO:0007669"/>
    <property type="project" value="UniProtKB-SubCell"/>
</dbReference>
<dbReference type="InterPro" id="IPR036527">
    <property type="entry name" value="SCP2_sterol-bd_dom_sf"/>
</dbReference>
<dbReference type="Pfam" id="PF00106">
    <property type="entry name" value="adh_short"/>
    <property type="match status" value="1"/>
</dbReference>
<keyword evidence="5" id="KW-0560">Oxidoreductase</keyword>
<dbReference type="PRINTS" id="PR00080">
    <property type="entry name" value="SDRFAMILY"/>
</dbReference>
<dbReference type="InterPro" id="IPR002347">
    <property type="entry name" value="SDR_fam"/>
</dbReference>
<evidence type="ECO:0000256" key="5">
    <source>
        <dbReference type="ARBA" id="ARBA00023002"/>
    </source>
</evidence>
<dbReference type="EMBL" id="CAJNYV010005882">
    <property type="protein sequence ID" value="CAF3788945.1"/>
    <property type="molecule type" value="Genomic_DNA"/>
</dbReference>
<dbReference type="PANTHER" id="PTHR45024:SF2">
    <property type="entry name" value="SCP2 DOMAIN-CONTAINING PROTEIN"/>
    <property type="match status" value="1"/>
</dbReference>
<evidence type="ECO:0000256" key="2">
    <source>
        <dbReference type="ARBA" id="ARBA00005005"/>
    </source>
</evidence>
<comment type="caution">
    <text evidence="12">The sequence shown here is derived from an EMBL/GenBank/DDBJ whole genome shotgun (WGS) entry which is preliminary data.</text>
</comment>
<evidence type="ECO:0000256" key="1">
    <source>
        <dbReference type="ARBA" id="ARBA00004275"/>
    </source>
</evidence>
<dbReference type="SUPFAM" id="SSF54637">
    <property type="entry name" value="Thioesterase/thiol ester dehydrase-isomerase"/>
    <property type="match status" value="2"/>
</dbReference>
<reference evidence="12" key="1">
    <citation type="submission" date="2021-02" db="EMBL/GenBank/DDBJ databases">
        <authorList>
            <person name="Nowell W R."/>
        </authorList>
    </citation>
    <scope>NUCLEOTIDE SEQUENCE</scope>
</reference>
<dbReference type="Gene3D" id="3.10.129.10">
    <property type="entry name" value="Hotdog Thioesterase"/>
    <property type="match status" value="1"/>
</dbReference>
<protein>
    <recommendedName>
        <fullName evidence="10">Peroxisomal multifunctional enzyme type 2</fullName>
    </recommendedName>
</protein>